<dbReference type="SUPFAM" id="SSF52540">
    <property type="entry name" value="P-loop containing nucleoside triphosphate hydrolases"/>
    <property type="match status" value="1"/>
</dbReference>
<dbReference type="Gene3D" id="3.40.50.11960">
    <property type="match status" value="1"/>
</dbReference>
<evidence type="ECO:0000256" key="1">
    <source>
        <dbReference type="ARBA" id="ARBA00002976"/>
    </source>
</evidence>
<dbReference type="InterPro" id="IPR027417">
    <property type="entry name" value="P-loop_NTPase"/>
</dbReference>
<reference evidence="5 6" key="1">
    <citation type="journal article" date="2016" name="PLoS ONE">
        <title>Sequence Assembly of Yarrowia lipolytica Strain W29/CLIB89 Shows Transposable Element Diversity.</title>
        <authorList>
            <person name="Magnan C."/>
            <person name="Yu J."/>
            <person name="Chang I."/>
            <person name="Jahn E."/>
            <person name="Kanomata Y."/>
            <person name="Wu J."/>
            <person name="Zeller M."/>
            <person name="Oakes M."/>
            <person name="Baldi P."/>
            <person name="Sandmeyer S."/>
        </authorList>
    </citation>
    <scope>NUCLEOTIDE SEQUENCE [LARGE SCALE GENOMIC DNA]</scope>
    <source>
        <strain evidence="6">CLIB89(W29)</strain>
    </source>
</reference>
<dbReference type="eggNOG" id="ENOG502SAXB">
    <property type="taxonomic scope" value="Eukaryota"/>
</dbReference>
<dbReference type="InterPro" id="IPR034627">
    <property type="entry name" value="Irc6"/>
</dbReference>
<dbReference type="GO" id="GO:0016192">
    <property type="term" value="P:vesicle-mediated transport"/>
    <property type="evidence" value="ECO:0007669"/>
    <property type="project" value="InterPro"/>
</dbReference>
<dbReference type="PANTHER" id="PTHR28043:SF1">
    <property type="entry name" value="INCREASED RECOMBINATION CENTERS PROTEIN 6"/>
    <property type="match status" value="1"/>
</dbReference>
<proteinExistence type="inferred from homology"/>
<comment type="function">
    <text evidence="1">Involved in gross chromosomal rearrangements (GCRs) and telomere healing.</text>
</comment>
<dbReference type="KEGG" id="yli:2908172"/>
<dbReference type="OMA" id="LMFTINM"/>
<dbReference type="GeneID" id="2908172"/>
<dbReference type="VEuPathDB" id="FungiDB:YALI1_F17369g"/>
<dbReference type="Proteomes" id="UP000182444">
    <property type="component" value="Chromosome 1F"/>
</dbReference>
<protein>
    <recommendedName>
        <fullName evidence="3">Increased recombination centers protein 6</fullName>
    </recommendedName>
</protein>
<evidence type="ECO:0000313" key="5">
    <source>
        <dbReference type="EMBL" id="AOW07102.1"/>
    </source>
</evidence>
<keyword evidence="4" id="KW-0160">Chromosomal rearrangement</keyword>
<accession>A0A1H6PU74</accession>
<sequence>MRNKILVVGPPGSGKLTMLKELMGTVSPVTGSHAGIIEEYHIKNKYYEARVGVWVDEFLLEGDSTQLSADRIEGLVSLPEWTESFCSNEAKEVRDSIKAVVFTLRHGSDAAHLEPQLKVLEQLVGMLDNDNWDGSLICLQKGHVSPELAAQLDAVCFDYGFEYISHLVSEQGETTGYDRLQEAIEVLGWETQDEAKETPVPDPILTSPTLMARSSPSLHASSFDARSLSLSPADSDMLKGLLNDDLDNFQNIFDKLKIARNSNLSDEQRTRLANDLAEQLIGGEVPGH</sequence>
<comment type="similarity">
    <text evidence="2">Belongs to the IRC6 family.</text>
</comment>
<gene>
    <name evidence="5" type="ORF">YALI1_F17369g</name>
</gene>
<dbReference type="VEuPathDB" id="FungiDB:YALI0_F12947g"/>
<evidence type="ECO:0000256" key="2">
    <source>
        <dbReference type="ARBA" id="ARBA00007973"/>
    </source>
</evidence>
<dbReference type="OrthoDB" id="4077426at2759"/>
<dbReference type="EMBL" id="CP017558">
    <property type="protein sequence ID" value="AOW07102.1"/>
    <property type="molecule type" value="Genomic_DNA"/>
</dbReference>
<name>A0A1H6PU74_YARLL</name>
<dbReference type="AlphaFoldDB" id="A0A1H6PU74"/>
<evidence type="ECO:0000256" key="4">
    <source>
        <dbReference type="ARBA" id="ARBA00022447"/>
    </source>
</evidence>
<dbReference type="PANTHER" id="PTHR28043">
    <property type="entry name" value="INCREASED RECOMBINATION CENTERS PROTEIN 6"/>
    <property type="match status" value="1"/>
</dbReference>
<evidence type="ECO:0000256" key="3">
    <source>
        <dbReference type="ARBA" id="ARBA00015902"/>
    </source>
</evidence>
<dbReference type="GO" id="GO:0030674">
    <property type="term" value="F:protein-macromolecule adaptor activity"/>
    <property type="evidence" value="ECO:0007669"/>
    <property type="project" value="TreeGrafter"/>
</dbReference>
<dbReference type="RefSeq" id="XP_505351.1">
    <property type="nucleotide sequence ID" value="XM_505351.3"/>
</dbReference>
<evidence type="ECO:0000313" key="6">
    <source>
        <dbReference type="Proteomes" id="UP000182444"/>
    </source>
</evidence>
<organism evidence="5 6">
    <name type="scientific">Yarrowia lipolytica</name>
    <name type="common">Candida lipolytica</name>
    <dbReference type="NCBI Taxonomy" id="4952"/>
    <lineage>
        <taxon>Eukaryota</taxon>
        <taxon>Fungi</taxon>
        <taxon>Dikarya</taxon>
        <taxon>Ascomycota</taxon>
        <taxon>Saccharomycotina</taxon>
        <taxon>Dipodascomycetes</taxon>
        <taxon>Dipodascales</taxon>
        <taxon>Dipodascales incertae sedis</taxon>
        <taxon>Yarrowia</taxon>
    </lineage>
</organism>
<dbReference type="Pfam" id="PF10199">
    <property type="entry name" value="Adaptin_binding"/>
    <property type="match status" value="1"/>
</dbReference>